<dbReference type="EMBL" id="VBOW01000023">
    <property type="protein sequence ID" value="TMQ59266.1"/>
    <property type="molecule type" value="Genomic_DNA"/>
</dbReference>
<feature type="signal peptide" evidence="1">
    <location>
        <begin position="1"/>
        <end position="32"/>
    </location>
</feature>
<evidence type="ECO:0000259" key="2">
    <source>
        <dbReference type="PROSITE" id="PS51272"/>
    </source>
</evidence>
<gene>
    <name evidence="3" type="ORF">E6K76_05315</name>
</gene>
<dbReference type="CDD" id="cd12797">
    <property type="entry name" value="M23_peptidase"/>
    <property type="match status" value="1"/>
</dbReference>
<proteinExistence type="predicted"/>
<evidence type="ECO:0000313" key="3">
    <source>
        <dbReference type="EMBL" id="TMQ59266.1"/>
    </source>
</evidence>
<keyword evidence="1" id="KW-0732">Signal</keyword>
<reference evidence="3 4" key="1">
    <citation type="journal article" date="2019" name="Nat. Microbiol.">
        <title>Mediterranean grassland soil C-N compound turnover is dependent on rainfall and depth, and is mediated by genomically divergent microorganisms.</title>
        <authorList>
            <person name="Diamond S."/>
            <person name="Andeer P.F."/>
            <person name="Li Z."/>
            <person name="Crits-Christoph A."/>
            <person name="Burstein D."/>
            <person name="Anantharaman K."/>
            <person name="Lane K.R."/>
            <person name="Thomas B.C."/>
            <person name="Pan C."/>
            <person name="Northen T.R."/>
            <person name="Banfield J.F."/>
        </authorList>
    </citation>
    <scope>NUCLEOTIDE SEQUENCE [LARGE SCALE GENOMIC DNA]</scope>
    <source>
        <strain evidence="3">WS_6</strain>
    </source>
</reference>
<feature type="domain" description="SLH" evidence="2">
    <location>
        <begin position="259"/>
        <end position="321"/>
    </location>
</feature>
<feature type="chain" id="PRO_5021958998" evidence="1">
    <location>
        <begin position="33"/>
        <end position="498"/>
    </location>
</feature>
<dbReference type="InterPro" id="IPR001119">
    <property type="entry name" value="SLH_dom"/>
</dbReference>
<dbReference type="AlphaFoldDB" id="A0A538T6K2"/>
<dbReference type="PANTHER" id="PTHR21666">
    <property type="entry name" value="PEPTIDASE-RELATED"/>
    <property type="match status" value="1"/>
</dbReference>
<dbReference type="InterPro" id="IPR050570">
    <property type="entry name" value="Cell_wall_metabolism_enzyme"/>
</dbReference>
<evidence type="ECO:0000256" key="1">
    <source>
        <dbReference type="SAM" id="SignalP"/>
    </source>
</evidence>
<name>A0A538T6K2_UNCEI</name>
<dbReference type="PANTHER" id="PTHR21666:SF270">
    <property type="entry name" value="MUREIN HYDROLASE ACTIVATOR ENVC"/>
    <property type="match status" value="1"/>
</dbReference>
<dbReference type="InterPro" id="IPR011055">
    <property type="entry name" value="Dup_hybrid_motif"/>
</dbReference>
<dbReference type="InterPro" id="IPR016047">
    <property type="entry name" value="M23ase_b-sheet_dom"/>
</dbReference>
<evidence type="ECO:0000313" key="4">
    <source>
        <dbReference type="Proteomes" id="UP000316852"/>
    </source>
</evidence>
<dbReference type="SUPFAM" id="SSF51261">
    <property type="entry name" value="Duplicated hybrid motif"/>
    <property type="match status" value="1"/>
</dbReference>
<dbReference type="GO" id="GO:0004222">
    <property type="term" value="F:metalloendopeptidase activity"/>
    <property type="evidence" value="ECO:0007669"/>
    <property type="project" value="TreeGrafter"/>
</dbReference>
<protein>
    <submittedName>
        <fullName evidence="3">M23 family metallopeptidase</fullName>
    </submittedName>
</protein>
<organism evidence="3 4">
    <name type="scientific">Eiseniibacteriota bacterium</name>
    <dbReference type="NCBI Taxonomy" id="2212470"/>
    <lineage>
        <taxon>Bacteria</taxon>
        <taxon>Candidatus Eiseniibacteriota</taxon>
    </lineage>
</organism>
<dbReference type="Pfam" id="PF00395">
    <property type="entry name" value="SLH"/>
    <property type="match status" value="1"/>
</dbReference>
<dbReference type="Proteomes" id="UP000316852">
    <property type="component" value="Unassembled WGS sequence"/>
</dbReference>
<sequence>MRGGGTIVRGACRSLIAATLLFPFLPAPTARADDPSTPTARAFVYPIGDEQDFTKPAAGERDGFHVSDRYLAVRRARKNRPQRIHYGVDLSNGSGGHVVRSVAAGVVEVSDGNALIKVRKPQRIKLPTIVNGQRIYTYGTRYRMSYRWRTGWGNRVVIRHRLPNGDIVYSLYAHLMPRSVLVKKGEVVAAGQPIAKVGRTGRATAPHLHLEIRTTRLDENTDLADADDDLDPEAEFADGEPAQTVVPHTVDPLAFLQDRVIRYEDLEPGSWQFRYALAAIKDGVMIGSKGHFDPDESISREAFCAALVSVFHLGTPFTKDEFGSNLDALVDSGILDDAARSRQRASDRLSRSDALELVLRCLDRRTARGQCLAQIATEQLARDFNEEFAGREAAIAAEHEAQKLASAETEARRKLAAARAARAAKEAAARGVQARVRQAKVVPVKPAPMLDPGFESLAQSNKNLSRAEACLLLASAIRLASSSLSALERAATRATNSG</sequence>
<dbReference type="Pfam" id="PF01551">
    <property type="entry name" value="Peptidase_M23"/>
    <property type="match status" value="1"/>
</dbReference>
<comment type="caution">
    <text evidence="3">The sequence shown here is derived from an EMBL/GenBank/DDBJ whole genome shotgun (WGS) entry which is preliminary data.</text>
</comment>
<dbReference type="PROSITE" id="PS51272">
    <property type="entry name" value="SLH"/>
    <property type="match status" value="1"/>
</dbReference>
<dbReference type="Gene3D" id="2.70.70.10">
    <property type="entry name" value="Glucose Permease (Domain IIA)"/>
    <property type="match status" value="1"/>
</dbReference>
<accession>A0A538T6K2</accession>